<dbReference type="RefSeq" id="WP_258330818.1">
    <property type="nucleotide sequence ID" value="NZ_JAPTGG010000003.1"/>
</dbReference>
<feature type="domain" description="Lipid/polyisoprenoid-binding YceI-like" evidence="1">
    <location>
        <begin position="29"/>
        <end position="194"/>
    </location>
</feature>
<accession>A0A9J6RJL5</accession>
<proteinExistence type="predicted"/>
<dbReference type="PANTHER" id="PTHR34406:SF1">
    <property type="entry name" value="PROTEIN YCEI"/>
    <property type="match status" value="1"/>
</dbReference>
<dbReference type="Proteomes" id="UP001069090">
    <property type="component" value="Unassembled WGS sequence"/>
</dbReference>
<dbReference type="SUPFAM" id="SSF101874">
    <property type="entry name" value="YceI-like"/>
    <property type="match status" value="1"/>
</dbReference>
<evidence type="ECO:0000259" key="1">
    <source>
        <dbReference type="SMART" id="SM00867"/>
    </source>
</evidence>
<comment type="caution">
    <text evidence="2">The sequence shown here is derived from an EMBL/GenBank/DDBJ whole genome shotgun (WGS) entry which is preliminary data.</text>
</comment>
<name>A0A9J6RJL5_9GAMM</name>
<dbReference type="SMART" id="SM00867">
    <property type="entry name" value="YceI"/>
    <property type="match status" value="1"/>
</dbReference>
<dbReference type="NCBIfam" id="NF002994">
    <property type="entry name" value="PRK03757.1"/>
    <property type="match status" value="1"/>
</dbReference>
<dbReference type="Pfam" id="PF04264">
    <property type="entry name" value="YceI"/>
    <property type="match status" value="1"/>
</dbReference>
<dbReference type="EMBL" id="JAPTGG010000003">
    <property type="protein sequence ID" value="MCZ0864667.1"/>
    <property type="molecule type" value="Genomic_DNA"/>
</dbReference>
<organism evidence="2 3">
    <name type="scientific">Dasania phycosphaerae</name>
    <dbReference type="NCBI Taxonomy" id="2950436"/>
    <lineage>
        <taxon>Bacteria</taxon>
        <taxon>Pseudomonadati</taxon>
        <taxon>Pseudomonadota</taxon>
        <taxon>Gammaproteobacteria</taxon>
        <taxon>Cellvibrionales</taxon>
        <taxon>Spongiibacteraceae</taxon>
        <taxon>Dasania</taxon>
    </lineage>
</organism>
<evidence type="ECO:0000313" key="3">
    <source>
        <dbReference type="Proteomes" id="UP001069090"/>
    </source>
</evidence>
<protein>
    <submittedName>
        <fullName evidence="2">YceI family protein</fullName>
    </submittedName>
</protein>
<dbReference type="Gene3D" id="2.40.128.110">
    <property type="entry name" value="Lipid/polyisoprenoid-binding, YceI-like"/>
    <property type="match status" value="1"/>
</dbReference>
<evidence type="ECO:0000313" key="2">
    <source>
        <dbReference type="EMBL" id="MCZ0864667.1"/>
    </source>
</evidence>
<gene>
    <name evidence="2" type="ORF">O0V09_05615</name>
</gene>
<dbReference type="PANTHER" id="PTHR34406">
    <property type="entry name" value="PROTEIN YCEI"/>
    <property type="match status" value="1"/>
</dbReference>
<reference evidence="2 3" key="1">
    <citation type="submission" date="2022-12" db="EMBL/GenBank/DDBJ databases">
        <title>Dasania phycosphaerae sp. nov., isolated from particulate material of the south coast of Korea.</title>
        <authorList>
            <person name="Jiang Y."/>
        </authorList>
    </citation>
    <scope>NUCLEOTIDE SEQUENCE [LARGE SCALE GENOMIC DNA]</scope>
    <source>
        <strain evidence="2 3">GY-19</strain>
    </source>
</reference>
<sequence length="208" mass="23408">MFNRLLKTQCWGIVLSCLIVLPAWAEAERYIIDIKGQHAFVQFKIKHLGYSWLLGNFKKFDGEFNYDARNIENSDVSVVIDTASLDSNHAERDKHLKGSDFLEVKKFPKAVFSSNKVVATGKESFDIHGELDLHGVKKPIVIQAKIIGQGPDPWMGYRAGFEGFTTLRLADFGITRDLGPASTHVELQLYIEGVRQAKQQTGGSEFFE</sequence>
<keyword evidence="3" id="KW-1185">Reference proteome</keyword>
<dbReference type="InterPro" id="IPR036761">
    <property type="entry name" value="TTHA0802/YceI-like_sf"/>
</dbReference>
<dbReference type="InterPro" id="IPR007372">
    <property type="entry name" value="Lipid/polyisoprenoid-bd_YceI"/>
</dbReference>
<dbReference type="AlphaFoldDB" id="A0A9J6RJL5"/>